<dbReference type="Proteomes" id="UP000694548">
    <property type="component" value="Chromosome sgr07"/>
</dbReference>
<name>A0A1A8AYH0_NOTFU</name>
<keyword evidence="19" id="KW-1185">Reference proteome</keyword>
<dbReference type="Ensembl" id="ENSNFUT00015029257.1">
    <property type="protein sequence ID" value="ENSNFUP00015028000.1"/>
    <property type="gene ID" value="ENSNFUG00015013526.1"/>
</dbReference>
<dbReference type="PROSITE" id="PS50268">
    <property type="entry name" value="CADHERIN_2"/>
    <property type="match status" value="6"/>
</dbReference>
<dbReference type="FunFam" id="2.60.40.60:FF:000042">
    <property type="entry name" value="protocadherin-19 isoform X1"/>
    <property type="match status" value="1"/>
</dbReference>
<evidence type="ECO:0000256" key="10">
    <source>
        <dbReference type="ARBA" id="ARBA00023180"/>
    </source>
</evidence>
<evidence type="ECO:0000256" key="12">
    <source>
        <dbReference type="PROSITE-ProRule" id="PRU00043"/>
    </source>
</evidence>
<keyword evidence="3 14" id="KW-0812">Transmembrane</keyword>
<feature type="transmembrane region" description="Helical" evidence="14">
    <location>
        <begin position="685"/>
        <end position="707"/>
    </location>
</feature>
<evidence type="ECO:0000313" key="19">
    <source>
        <dbReference type="Proteomes" id="UP000694548"/>
    </source>
</evidence>
<evidence type="ECO:0000256" key="3">
    <source>
        <dbReference type="ARBA" id="ARBA00022692"/>
    </source>
</evidence>
<feature type="compositionally biased region" description="Polar residues" evidence="13">
    <location>
        <begin position="834"/>
        <end position="856"/>
    </location>
</feature>
<dbReference type="CDD" id="cd11304">
    <property type="entry name" value="Cadherin_repeat"/>
    <property type="match status" value="6"/>
</dbReference>
<gene>
    <name evidence="17 18" type="primary">PCDH17</name>
</gene>
<feature type="signal peptide" evidence="15">
    <location>
        <begin position="1"/>
        <end position="17"/>
    </location>
</feature>
<feature type="chain" id="PRO_5044555052" description="Protocadherin beta-1" evidence="15">
    <location>
        <begin position="18"/>
        <end position="1141"/>
    </location>
</feature>
<keyword evidence="8 14" id="KW-1133">Transmembrane helix</keyword>
<reference evidence="17" key="3">
    <citation type="submission" date="2016-06" db="EMBL/GenBank/DDBJ databases">
        <title>The genome of a short-lived fish provides insights into sex chromosome evolution and the genetic control of aging.</title>
        <authorList>
            <person name="Reichwald K."/>
            <person name="Felder M."/>
            <person name="Petzold A."/>
            <person name="Koch P."/>
            <person name="Groth M."/>
            <person name="Platzer M."/>
        </authorList>
    </citation>
    <scope>NUCLEOTIDE SEQUENCE</scope>
    <source>
        <tissue evidence="17">Brain</tissue>
    </source>
</reference>
<feature type="domain" description="Cadherin" evidence="16">
    <location>
        <begin position="569"/>
        <end position="675"/>
    </location>
</feature>
<dbReference type="GO" id="GO:0007156">
    <property type="term" value="P:homophilic cell adhesion via plasma membrane adhesion molecules"/>
    <property type="evidence" value="ECO:0007669"/>
    <property type="project" value="InterPro"/>
</dbReference>
<dbReference type="InterPro" id="IPR013164">
    <property type="entry name" value="Cadherin_N"/>
</dbReference>
<dbReference type="PANTHER" id="PTHR24028">
    <property type="entry name" value="CADHERIN-87A"/>
    <property type="match status" value="1"/>
</dbReference>
<dbReference type="FunFam" id="2.60.40.60:FF:000121">
    <property type="entry name" value="Protocadherin 17"/>
    <property type="match status" value="1"/>
</dbReference>
<dbReference type="GO" id="GO:0007411">
    <property type="term" value="P:axon guidance"/>
    <property type="evidence" value="ECO:0007669"/>
    <property type="project" value="Ensembl"/>
</dbReference>
<evidence type="ECO:0000256" key="4">
    <source>
        <dbReference type="ARBA" id="ARBA00022729"/>
    </source>
</evidence>
<comment type="subcellular location">
    <subcellularLocation>
        <location evidence="1">Cell membrane</location>
        <topology evidence="1">Single-pass type I membrane protein</topology>
    </subcellularLocation>
</comment>
<keyword evidence="4 15" id="KW-0732">Signal</keyword>
<evidence type="ECO:0000313" key="17">
    <source>
        <dbReference type="EMBL" id="SBP60237.1"/>
    </source>
</evidence>
<dbReference type="FunFam" id="2.60.40.60:FF:000007">
    <property type="entry name" value="Protocadherin alpha 2"/>
    <property type="match status" value="1"/>
</dbReference>
<evidence type="ECO:0000259" key="16">
    <source>
        <dbReference type="PROSITE" id="PS50268"/>
    </source>
</evidence>
<dbReference type="InterPro" id="IPR015919">
    <property type="entry name" value="Cadherin-like_sf"/>
</dbReference>
<keyword evidence="7" id="KW-0130">Cell adhesion</keyword>
<evidence type="ECO:0000256" key="15">
    <source>
        <dbReference type="SAM" id="SignalP"/>
    </source>
</evidence>
<feature type="region of interest" description="Disordered" evidence="13">
    <location>
        <begin position="1054"/>
        <end position="1076"/>
    </location>
</feature>
<reference evidence="18" key="4">
    <citation type="submission" date="2025-05" db="UniProtKB">
        <authorList>
            <consortium name="Ensembl"/>
        </authorList>
    </citation>
    <scope>IDENTIFICATION</scope>
</reference>
<evidence type="ECO:0000256" key="6">
    <source>
        <dbReference type="ARBA" id="ARBA00022837"/>
    </source>
</evidence>
<evidence type="ECO:0000256" key="2">
    <source>
        <dbReference type="ARBA" id="ARBA00022475"/>
    </source>
</evidence>
<keyword evidence="10" id="KW-0325">Glycoprotein</keyword>
<dbReference type="GeneTree" id="ENSGT00940000156894"/>
<feature type="compositionally biased region" description="Basic and acidic residues" evidence="13">
    <location>
        <begin position="857"/>
        <end position="872"/>
    </location>
</feature>
<evidence type="ECO:0000256" key="14">
    <source>
        <dbReference type="SAM" id="Phobius"/>
    </source>
</evidence>
<dbReference type="FunFam" id="2.60.40.60:FF:000002">
    <property type="entry name" value="Protocadherin alpha 2"/>
    <property type="match status" value="1"/>
</dbReference>
<protein>
    <recommendedName>
        <fullName evidence="11">Protocadherin beta-1</fullName>
    </recommendedName>
</protein>
<dbReference type="EMBL" id="HADY01021752">
    <property type="protein sequence ID" value="SBP60237.1"/>
    <property type="molecule type" value="Transcribed_RNA"/>
</dbReference>
<dbReference type="InterPro" id="IPR020894">
    <property type="entry name" value="Cadherin_CS"/>
</dbReference>
<reference evidence="17" key="2">
    <citation type="submission" date="2016-05" db="EMBL/GenBank/DDBJ databases">
        <authorList>
            <person name="Lavstsen T."/>
            <person name="Jespersen J.S."/>
        </authorList>
    </citation>
    <scope>NUCLEOTIDE SEQUENCE</scope>
    <source>
        <tissue evidence="17">Brain</tissue>
    </source>
</reference>
<evidence type="ECO:0000313" key="18">
    <source>
        <dbReference type="Ensembl" id="ENSNFUP00015028000.1"/>
    </source>
</evidence>
<dbReference type="PRINTS" id="PR00205">
    <property type="entry name" value="CADHERIN"/>
</dbReference>
<dbReference type="OrthoDB" id="6252479at2759"/>
<keyword evidence="5" id="KW-0677">Repeat</keyword>
<evidence type="ECO:0000256" key="5">
    <source>
        <dbReference type="ARBA" id="ARBA00022737"/>
    </source>
</evidence>
<dbReference type="PANTHER" id="PTHR24028:SF41">
    <property type="entry name" value="PROTOCADHERIN-17"/>
    <property type="match status" value="1"/>
</dbReference>
<dbReference type="GO" id="GO:0005886">
    <property type="term" value="C:plasma membrane"/>
    <property type="evidence" value="ECO:0007669"/>
    <property type="project" value="UniProtKB-SubCell"/>
</dbReference>
<evidence type="ECO:0000256" key="11">
    <source>
        <dbReference type="ARBA" id="ARBA00067603"/>
    </source>
</evidence>
<dbReference type="AlphaFoldDB" id="A0A1A8AYH0"/>
<keyword evidence="9 14" id="KW-0472">Membrane</keyword>
<evidence type="ECO:0000256" key="1">
    <source>
        <dbReference type="ARBA" id="ARBA00004251"/>
    </source>
</evidence>
<sequence length="1141" mass="125457">MHLSVFFFLLLWAQALTLKNLNYSVPEEQGPGTVIGNIAKDARLGLEQTGQGGQGKKANFRVLENSAPHLIDVDPQSGLLYTKQRIDRETLCKRNPKCQLSMEVFANDKEICMIKIDIQDINDNSPAFPSDQIDIDISENAVPGTRFPLTSAHDPDAGENGLKTYQITRDDYNLFSLEVKSRGDGTKFPELVIQRPLDREERSHHTLILSATDGGEYPRSGTMQINVKVIDSNDNSPVFDQPSYVVEIPENSPPGKVLIDLNATDPDEGNNGQVVYSFSGYAPERIRELFSIDSRTGVIKIQGEIDYEESPVIEIDVQAKDLGPNPIPGHCKVTVKVLDRNDNWPSVGFVSVRQGAISEAAPPGTVIALVRVTDKDSGRNGQLQCRVLGNVPFKLEENYDNFYTVVTDRPLDREVQDEFNVTIVAKDNGIPPLNSTKSFTVKILDENDNVPRFTKSVYLLQIPENNIPGEYLGSVLAHDPDLGQNGTVYYSIINSNVSGGDVNTYVNVNAANGAIYAVRSFNYEQIKYFDFKVLAKDAGSPHLESNATVRISVLDVNDNIPVIVLPLLLNDTAEIHVPRNVGVGYIVTTVRAVDNDYGESGRLTYEISDGNEEHLFEIDPITGEVRTAHPFWDDVSPIVELIIRVSDHGKPTLTAAARIIIKASNGRPPDGLPHIKDNQNWDMSLPLIVTLSIISIMLLAAMVTIAIKCKRENKEIRTYNCRIAEYSHPQLGKGKKKKINKNDIMLVQSEVEERDAMNVMNVVSSPSLATSPMYFDYQTRLPLSSPRSEVMYLKPTANNLSVPQSHVGCHTSFTGPVTSTTDTPTNRMSIIQTDNFPTEPNYMGSRQQFVQSSSTFKDPERASLRDSGHGDSDQADSDQDTNKGSCCDMSAKEALKLKASGVKPPPLEQDEDCVNCTEECRVLGHSDRCWMPQFPAGGNQAEGVDYRNNMFVPAGMETVPETETYETVNPNGKKTFCTFGKERRDHTILVANVKPYLKAKRALSPLLQEVPSASSSPTKGCSTMPSCSAVKGPADGAEGKPPLASCSGHYGPPVGQYLSPTKQTRDQGVYPPLPSSDPVAKVLAEARSRISQEAAGEMECVLEQVEPDSSRDGMDADQVVRDIDKLLQDCRDSEATGTLRK</sequence>
<organism evidence="17">
    <name type="scientific">Nothobranchius furzeri</name>
    <name type="common">Turquoise killifish</name>
    <dbReference type="NCBI Taxonomy" id="105023"/>
    <lineage>
        <taxon>Eukaryota</taxon>
        <taxon>Metazoa</taxon>
        <taxon>Chordata</taxon>
        <taxon>Craniata</taxon>
        <taxon>Vertebrata</taxon>
        <taxon>Euteleostomi</taxon>
        <taxon>Actinopterygii</taxon>
        <taxon>Neopterygii</taxon>
        <taxon>Teleostei</taxon>
        <taxon>Neoteleostei</taxon>
        <taxon>Acanthomorphata</taxon>
        <taxon>Ovalentaria</taxon>
        <taxon>Atherinomorphae</taxon>
        <taxon>Cyprinodontiformes</taxon>
        <taxon>Nothobranchiidae</taxon>
        <taxon>Nothobranchius</taxon>
    </lineage>
</organism>
<dbReference type="Bgee" id="ENSNFUG00015013526">
    <property type="expression patterns" value="Expressed in brain"/>
</dbReference>
<dbReference type="Pfam" id="PF08266">
    <property type="entry name" value="Cadherin_2"/>
    <property type="match status" value="1"/>
</dbReference>
<dbReference type="SUPFAM" id="SSF49313">
    <property type="entry name" value="Cadherin-like"/>
    <property type="match status" value="6"/>
</dbReference>
<dbReference type="RefSeq" id="XP_015808896.3">
    <property type="nucleotide sequence ID" value="XM_015953410.3"/>
</dbReference>
<dbReference type="PROSITE" id="PS00232">
    <property type="entry name" value="CADHERIN_1"/>
    <property type="match status" value="3"/>
</dbReference>
<evidence type="ECO:0000256" key="8">
    <source>
        <dbReference type="ARBA" id="ARBA00022989"/>
    </source>
</evidence>
<dbReference type="KEGG" id="nfu:107381638"/>
<keyword evidence="2" id="KW-1003">Cell membrane</keyword>
<evidence type="ECO:0000256" key="7">
    <source>
        <dbReference type="ARBA" id="ARBA00022889"/>
    </source>
</evidence>
<feature type="domain" description="Cadherin" evidence="16">
    <location>
        <begin position="129"/>
        <end position="239"/>
    </location>
</feature>
<dbReference type="GeneID" id="107381638"/>
<feature type="domain" description="Cadherin" evidence="16">
    <location>
        <begin position="240"/>
        <end position="347"/>
    </location>
</feature>
<dbReference type="InterPro" id="IPR050174">
    <property type="entry name" value="Protocadherin/Cadherin-CA"/>
</dbReference>
<reference evidence="18" key="1">
    <citation type="submission" date="2014-08" db="EMBL/GenBank/DDBJ databases">
        <authorList>
            <person name="Senf B."/>
            <person name="Petzold A."/>
            <person name="Downie B.R."/>
            <person name="Koch P."/>
            <person name="Platzer M."/>
        </authorList>
    </citation>
    <scope>NUCLEOTIDE SEQUENCE [LARGE SCALE GENOMIC DNA]</scope>
    <source>
        <strain evidence="18">GRZ</strain>
    </source>
</reference>
<dbReference type="Pfam" id="PF00028">
    <property type="entry name" value="Cadherin"/>
    <property type="match status" value="5"/>
</dbReference>
<dbReference type="FunFam" id="2.60.40.60:FF:000001">
    <property type="entry name" value="Protocadherin alpha 2"/>
    <property type="match status" value="1"/>
</dbReference>
<feature type="domain" description="Cadherin" evidence="16">
    <location>
        <begin position="17"/>
        <end position="128"/>
    </location>
</feature>
<dbReference type="SMART" id="SM00112">
    <property type="entry name" value="CA"/>
    <property type="match status" value="6"/>
</dbReference>
<proteinExistence type="predicted"/>
<dbReference type="CTD" id="27253"/>
<dbReference type="InterPro" id="IPR002126">
    <property type="entry name" value="Cadherin-like_dom"/>
</dbReference>
<evidence type="ECO:0000256" key="9">
    <source>
        <dbReference type="ARBA" id="ARBA00023136"/>
    </source>
</evidence>
<feature type="domain" description="Cadherin" evidence="16">
    <location>
        <begin position="454"/>
        <end position="563"/>
    </location>
</feature>
<dbReference type="FunFam" id="2.60.40.60:FF:000127">
    <property type="entry name" value="Protocadherin beta 1"/>
    <property type="match status" value="1"/>
</dbReference>
<accession>A0A1A8AYH0</accession>
<evidence type="ECO:0000256" key="13">
    <source>
        <dbReference type="SAM" id="MobiDB-lite"/>
    </source>
</evidence>
<dbReference type="GO" id="GO:0048675">
    <property type="term" value="P:axon extension"/>
    <property type="evidence" value="ECO:0007669"/>
    <property type="project" value="Ensembl"/>
</dbReference>
<feature type="domain" description="Cadherin" evidence="16">
    <location>
        <begin position="349"/>
        <end position="453"/>
    </location>
</feature>
<keyword evidence="6 12" id="KW-0106">Calcium</keyword>
<dbReference type="GO" id="GO:0060219">
    <property type="term" value="P:camera-type eye photoreceptor cell differentiation"/>
    <property type="evidence" value="ECO:0007669"/>
    <property type="project" value="Ensembl"/>
</dbReference>
<dbReference type="Gene3D" id="2.60.40.60">
    <property type="entry name" value="Cadherins"/>
    <property type="match status" value="6"/>
</dbReference>
<dbReference type="GO" id="GO:0005509">
    <property type="term" value="F:calcium ion binding"/>
    <property type="evidence" value="ECO:0007669"/>
    <property type="project" value="UniProtKB-UniRule"/>
</dbReference>
<feature type="region of interest" description="Disordered" evidence="13">
    <location>
        <begin position="834"/>
        <end position="886"/>
    </location>
</feature>